<evidence type="ECO:0000256" key="1">
    <source>
        <dbReference type="SAM" id="MobiDB-lite"/>
    </source>
</evidence>
<proteinExistence type="predicted"/>
<organism evidence="2 3">
    <name type="scientific">Brevibacterium ammoniilyticum</name>
    <dbReference type="NCBI Taxonomy" id="1046555"/>
    <lineage>
        <taxon>Bacteria</taxon>
        <taxon>Bacillati</taxon>
        <taxon>Actinomycetota</taxon>
        <taxon>Actinomycetes</taxon>
        <taxon>Micrococcales</taxon>
        <taxon>Brevibacteriaceae</taxon>
        <taxon>Brevibacterium</taxon>
    </lineage>
</organism>
<gene>
    <name evidence="2" type="ORF">KACC15558_32480</name>
</gene>
<reference evidence="2 3" key="1">
    <citation type="submission" date="2024-02" db="EMBL/GenBank/DDBJ databases">
        <title>Characterization of antibiotic resistant novel bacterial strains and their environmental applications.</title>
        <authorList>
            <person name="Manzoor S."/>
            <person name="Abbas S."/>
            <person name="Arshad M."/>
            <person name="Li W.J."/>
            <person name="Ahmed I."/>
        </authorList>
    </citation>
    <scope>NUCLEOTIDE SEQUENCE [LARGE SCALE GENOMIC DNA]</scope>
    <source>
        <strain evidence="2 3">KACC 15558</strain>
    </source>
</reference>
<name>A0ABP9U5R7_9MICO</name>
<comment type="caution">
    <text evidence="2">The sequence shown here is derived from an EMBL/GenBank/DDBJ whole genome shotgun (WGS) entry which is preliminary data.</text>
</comment>
<dbReference type="Proteomes" id="UP001498935">
    <property type="component" value="Unassembled WGS sequence"/>
</dbReference>
<feature type="region of interest" description="Disordered" evidence="1">
    <location>
        <begin position="1"/>
        <end position="47"/>
    </location>
</feature>
<sequence>MRVTRDNVTETNASGHHPSEGNAASIASPATPATGIAAHSGKGAGSDARVRVAADVSTLSPEMVLLPVLARVGLLYLRAYVVHV</sequence>
<accession>A0ABP9U5R7</accession>
<dbReference type="EMBL" id="BAABNP010000019">
    <property type="protein sequence ID" value="GAA5342207.1"/>
    <property type="molecule type" value="Genomic_DNA"/>
</dbReference>
<feature type="compositionally biased region" description="Low complexity" evidence="1">
    <location>
        <begin position="23"/>
        <end position="34"/>
    </location>
</feature>
<evidence type="ECO:0000313" key="3">
    <source>
        <dbReference type="Proteomes" id="UP001498935"/>
    </source>
</evidence>
<protein>
    <submittedName>
        <fullName evidence="2">Uncharacterized protein</fullName>
    </submittedName>
</protein>
<keyword evidence="3" id="KW-1185">Reference proteome</keyword>
<evidence type="ECO:0000313" key="2">
    <source>
        <dbReference type="EMBL" id="GAA5342207.1"/>
    </source>
</evidence>